<keyword evidence="3" id="KW-1185">Reference proteome</keyword>
<accession>A0ABX1X0S6</accession>
<keyword evidence="1" id="KW-0812">Transmembrane</keyword>
<protein>
    <submittedName>
        <fullName evidence="2">Uncharacterized protein</fullName>
    </submittedName>
</protein>
<sequence>MDDRFQLNKYSAASMIIIGIGYALSAFIYSNIGLILSIVGIVGFVIYSNLDRYVLISLAIWCVGLQFSISHWPGGLEIILIGGLCTIASLFFRFKRDNFKSYKLWILISLIILLVSYYIKLMEVDYSLYGFMIGALSLTISYGLRFVKKSPKNIEDFLKLILIYSILVKFIFSIGHYPAYNIISWTVILSILCLGGYAFINRLLIERN</sequence>
<feature type="transmembrane region" description="Helical" evidence="1">
    <location>
        <begin position="157"/>
        <end position="176"/>
    </location>
</feature>
<keyword evidence="1" id="KW-1133">Transmembrane helix</keyword>
<dbReference type="EMBL" id="RZNH01000048">
    <property type="protein sequence ID" value="NOU61975.1"/>
    <property type="molecule type" value="Genomic_DNA"/>
</dbReference>
<feature type="transmembrane region" description="Helical" evidence="1">
    <location>
        <begin position="104"/>
        <end position="120"/>
    </location>
</feature>
<keyword evidence="1" id="KW-0472">Membrane</keyword>
<feature type="transmembrane region" description="Helical" evidence="1">
    <location>
        <begin position="182"/>
        <end position="200"/>
    </location>
</feature>
<evidence type="ECO:0000313" key="3">
    <source>
        <dbReference type="Proteomes" id="UP000732105"/>
    </source>
</evidence>
<dbReference type="Proteomes" id="UP000732105">
    <property type="component" value="Unassembled WGS sequence"/>
</dbReference>
<name>A0ABX1X0S6_9BACT</name>
<evidence type="ECO:0000256" key="1">
    <source>
        <dbReference type="SAM" id="Phobius"/>
    </source>
</evidence>
<comment type="caution">
    <text evidence="2">The sequence shown here is derived from an EMBL/GenBank/DDBJ whole genome shotgun (WGS) entry which is preliminary data.</text>
</comment>
<feature type="transmembrane region" description="Helical" evidence="1">
    <location>
        <begin position="53"/>
        <end position="69"/>
    </location>
</feature>
<organism evidence="2 3">
    <name type="scientific">Marinifilum caeruleilacunae</name>
    <dbReference type="NCBI Taxonomy" id="2499076"/>
    <lineage>
        <taxon>Bacteria</taxon>
        <taxon>Pseudomonadati</taxon>
        <taxon>Bacteroidota</taxon>
        <taxon>Bacteroidia</taxon>
        <taxon>Marinilabiliales</taxon>
        <taxon>Marinifilaceae</taxon>
    </lineage>
</organism>
<dbReference type="RefSeq" id="WP_171597235.1">
    <property type="nucleotide sequence ID" value="NZ_RZNH01000048.1"/>
</dbReference>
<feature type="transmembrane region" description="Helical" evidence="1">
    <location>
        <begin position="126"/>
        <end position="145"/>
    </location>
</feature>
<feature type="transmembrane region" description="Helical" evidence="1">
    <location>
        <begin position="20"/>
        <end position="46"/>
    </location>
</feature>
<proteinExistence type="predicted"/>
<gene>
    <name evidence="2" type="ORF">ELS83_19430</name>
</gene>
<reference evidence="2 3" key="1">
    <citation type="submission" date="2018-12" db="EMBL/GenBank/DDBJ databases">
        <title>Marinifilum JC070 sp. nov., a marine bacterium isolated from Yongle Blue Hole in the South China Sea.</title>
        <authorList>
            <person name="Fu T."/>
        </authorList>
    </citation>
    <scope>NUCLEOTIDE SEQUENCE [LARGE SCALE GENOMIC DNA]</scope>
    <source>
        <strain evidence="2 3">JC070</strain>
    </source>
</reference>
<feature type="transmembrane region" description="Helical" evidence="1">
    <location>
        <begin position="75"/>
        <end position="92"/>
    </location>
</feature>
<evidence type="ECO:0000313" key="2">
    <source>
        <dbReference type="EMBL" id="NOU61975.1"/>
    </source>
</evidence>